<evidence type="ECO:0000256" key="1">
    <source>
        <dbReference type="ARBA" id="ARBA00004651"/>
    </source>
</evidence>
<feature type="domain" description="Major facilitator superfamily (MFS) profile" evidence="8">
    <location>
        <begin position="1"/>
        <end position="146"/>
    </location>
</feature>
<evidence type="ECO:0000256" key="6">
    <source>
        <dbReference type="ARBA" id="ARBA00023136"/>
    </source>
</evidence>
<dbReference type="PROSITE" id="PS50850">
    <property type="entry name" value="MFS"/>
    <property type="match status" value="1"/>
</dbReference>
<keyword evidence="10" id="KW-1185">Reference proteome</keyword>
<feature type="transmembrane region" description="Helical" evidence="7">
    <location>
        <begin position="27"/>
        <end position="45"/>
    </location>
</feature>
<proteinExistence type="inferred from homology"/>
<keyword evidence="5 7" id="KW-1133">Transmembrane helix</keyword>
<name>A0A317KC34_9ACTN</name>
<dbReference type="InterPro" id="IPR036259">
    <property type="entry name" value="MFS_trans_sf"/>
</dbReference>
<evidence type="ECO:0000256" key="2">
    <source>
        <dbReference type="ARBA" id="ARBA00008335"/>
    </source>
</evidence>
<dbReference type="Proteomes" id="UP000245683">
    <property type="component" value="Unassembled WGS sequence"/>
</dbReference>
<evidence type="ECO:0000256" key="7">
    <source>
        <dbReference type="SAM" id="Phobius"/>
    </source>
</evidence>
<keyword evidence="6 7" id="KW-0472">Membrane</keyword>
<feature type="transmembrane region" description="Helical" evidence="7">
    <location>
        <begin position="114"/>
        <end position="135"/>
    </location>
</feature>
<evidence type="ECO:0000313" key="10">
    <source>
        <dbReference type="Proteomes" id="UP000245683"/>
    </source>
</evidence>
<dbReference type="Gene3D" id="1.20.1250.20">
    <property type="entry name" value="MFS general substrate transporter like domains"/>
    <property type="match status" value="1"/>
</dbReference>
<accession>A0A317KC34</accession>
<gene>
    <name evidence="9" type="ORF">DLJ46_06175</name>
</gene>
<evidence type="ECO:0000256" key="5">
    <source>
        <dbReference type="ARBA" id="ARBA00022989"/>
    </source>
</evidence>
<evidence type="ECO:0000256" key="3">
    <source>
        <dbReference type="ARBA" id="ARBA00022448"/>
    </source>
</evidence>
<dbReference type="PANTHER" id="PTHR23514:SF3">
    <property type="entry name" value="BYPASS OF STOP CODON PROTEIN 6"/>
    <property type="match status" value="1"/>
</dbReference>
<dbReference type="EMBL" id="QGSV01000101">
    <property type="protein sequence ID" value="PWU50858.1"/>
    <property type="molecule type" value="Genomic_DNA"/>
</dbReference>
<dbReference type="InterPro" id="IPR051788">
    <property type="entry name" value="MFS_Transporter"/>
</dbReference>
<dbReference type="SUPFAM" id="SSF103473">
    <property type="entry name" value="MFS general substrate transporter"/>
    <property type="match status" value="1"/>
</dbReference>
<feature type="transmembrane region" description="Helical" evidence="7">
    <location>
        <begin position="51"/>
        <end position="77"/>
    </location>
</feature>
<reference evidence="10" key="1">
    <citation type="submission" date="2018-05" db="EMBL/GenBank/DDBJ databases">
        <title>Micromonospora globispora sp. nov. and Micromonospora rugosa sp. nov., isolated from marine sediment.</title>
        <authorList>
            <person name="Carro L."/>
            <person name="Aysel V."/>
            <person name="Cetin D."/>
            <person name="Igual J.M."/>
            <person name="Klenk H.-P."/>
            <person name="Trujillo M.E."/>
            <person name="Sahin N."/>
        </authorList>
    </citation>
    <scope>NUCLEOTIDE SEQUENCE [LARGE SCALE GENOMIC DNA]</scope>
    <source>
        <strain evidence="10">S2904</strain>
    </source>
</reference>
<dbReference type="AlphaFoldDB" id="A0A317KC34"/>
<evidence type="ECO:0000256" key="4">
    <source>
        <dbReference type="ARBA" id="ARBA00022692"/>
    </source>
</evidence>
<evidence type="ECO:0000313" key="9">
    <source>
        <dbReference type="EMBL" id="PWU50858.1"/>
    </source>
</evidence>
<evidence type="ECO:0000259" key="8">
    <source>
        <dbReference type="PROSITE" id="PS50850"/>
    </source>
</evidence>
<protein>
    <recommendedName>
        <fullName evidence="8">Major facilitator superfamily (MFS) profile domain-containing protein</fullName>
    </recommendedName>
</protein>
<dbReference type="GO" id="GO:0005886">
    <property type="term" value="C:plasma membrane"/>
    <property type="evidence" value="ECO:0007669"/>
    <property type="project" value="UniProtKB-SubCell"/>
</dbReference>
<dbReference type="PANTHER" id="PTHR23514">
    <property type="entry name" value="BYPASS OF STOP CODON PROTEIN 6"/>
    <property type="match status" value="1"/>
</dbReference>
<dbReference type="GO" id="GO:0022857">
    <property type="term" value="F:transmembrane transporter activity"/>
    <property type="evidence" value="ECO:0007669"/>
    <property type="project" value="InterPro"/>
</dbReference>
<dbReference type="InterPro" id="IPR020846">
    <property type="entry name" value="MFS_dom"/>
</dbReference>
<organism evidence="9 10">
    <name type="scientific">Micromonospora globispora</name>
    <dbReference type="NCBI Taxonomy" id="1450148"/>
    <lineage>
        <taxon>Bacteria</taxon>
        <taxon>Bacillati</taxon>
        <taxon>Actinomycetota</taxon>
        <taxon>Actinomycetes</taxon>
        <taxon>Micromonosporales</taxon>
        <taxon>Micromonosporaceae</taxon>
        <taxon>Micromonospora</taxon>
    </lineage>
</organism>
<keyword evidence="3" id="KW-0813">Transport</keyword>
<comment type="subcellular location">
    <subcellularLocation>
        <location evidence="1">Cell membrane</location>
        <topology evidence="1">Multi-pass membrane protein</topology>
    </subcellularLocation>
</comment>
<keyword evidence="4 7" id="KW-0812">Transmembrane</keyword>
<comment type="caution">
    <text evidence="9">The sequence shown here is derived from an EMBL/GenBank/DDBJ whole genome shotgun (WGS) entry which is preliminary data.</text>
</comment>
<feature type="transmembrane region" description="Helical" evidence="7">
    <location>
        <begin position="89"/>
        <end position="108"/>
    </location>
</feature>
<comment type="similarity">
    <text evidence="2">Belongs to the major facilitator superfamily.</text>
</comment>
<sequence length="146" mass="14698">MTAFYAGILLGRVAGARLTRRPGQTSLLLGLSLAVTLAGLVVLWLPGGPVVALLGLFAAGLGIANQFPLALALTLAAAPGNTDAANARAQLLGGVLVLAAPFLLGSLADHIGMTAGFAIAPLLTALSGLLLHAALRRERLPLPTPR</sequence>